<dbReference type="Pfam" id="PF12867">
    <property type="entry name" value="DinB_2"/>
    <property type="match status" value="1"/>
</dbReference>
<gene>
    <name evidence="2" type="ORF">E6C60_1955</name>
</gene>
<dbReference type="OrthoDB" id="9793216at2"/>
<dbReference type="Gene3D" id="1.20.120.450">
    <property type="entry name" value="dinb family like domain"/>
    <property type="match status" value="1"/>
</dbReference>
<dbReference type="SUPFAM" id="SSF109854">
    <property type="entry name" value="DinB/YfiT-like putative metalloenzymes"/>
    <property type="match status" value="1"/>
</dbReference>
<dbReference type="KEGG" id="palo:E6C60_1955"/>
<keyword evidence="3" id="KW-1185">Reference proteome</keyword>
<organism evidence="2 3">
    <name type="scientific">Paenibacillus algicola</name>
    <dbReference type="NCBI Taxonomy" id="2565926"/>
    <lineage>
        <taxon>Bacteria</taxon>
        <taxon>Bacillati</taxon>
        <taxon>Bacillota</taxon>
        <taxon>Bacilli</taxon>
        <taxon>Bacillales</taxon>
        <taxon>Paenibacillaceae</taxon>
        <taxon>Paenibacillus</taxon>
    </lineage>
</organism>
<proteinExistence type="predicted"/>
<accession>A0A4P8XLY1</accession>
<reference evidence="2 3" key="1">
    <citation type="submission" date="2019-05" db="EMBL/GenBank/DDBJ databases">
        <authorList>
            <person name="Chen C."/>
        </authorList>
    </citation>
    <scope>NUCLEOTIDE SEQUENCE [LARGE SCALE GENOMIC DNA]</scope>
    <source>
        <strain evidence="2 3">HB172198</strain>
    </source>
</reference>
<dbReference type="EMBL" id="CP040396">
    <property type="protein sequence ID" value="QCT02670.1"/>
    <property type="molecule type" value="Genomic_DNA"/>
</dbReference>
<evidence type="ECO:0000313" key="3">
    <source>
        <dbReference type="Proteomes" id="UP000300879"/>
    </source>
</evidence>
<dbReference type="RefSeq" id="WP_138225657.1">
    <property type="nucleotide sequence ID" value="NZ_CP040396.1"/>
</dbReference>
<evidence type="ECO:0000313" key="2">
    <source>
        <dbReference type="EMBL" id="QCT02670.1"/>
    </source>
</evidence>
<protein>
    <recommendedName>
        <fullName evidence="1">DinB-like domain-containing protein</fullName>
    </recommendedName>
</protein>
<name>A0A4P8XLY1_9BACL</name>
<dbReference type="Proteomes" id="UP000300879">
    <property type="component" value="Chromosome"/>
</dbReference>
<evidence type="ECO:0000259" key="1">
    <source>
        <dbReference type="Pfam" id="PF12867"/>
    </source>
</evidence>
<dbReference type="AlphaFoldDB" id="A0A4P8XLY1"/>
<sequence>MKGRPQAKDYPEYYEKYIGLIQEPQIVEVLAAQQAEAAELFGALNEDQANGCYEEGKWTVKEVFGHIFDHERLLSYWLYRFARGDAMPLTSSDRESFVKLADYKHRELDSMIDEYKAVRQSTIQLLKGLPEEAWERHGFAGEVLLSVRAMAYIIAGHEKYHLKIIRERYLS</sequence>
<dbReference type="InterPro" id="IPR034660">
    <property type="entry name" value="DinB/YfiT-like"/>
</dbReference>
<dbReference type="InterPro" id="IPR024775">
    <property type="entry name" value="DinB-like"/>
</dbReference>
<feature type="domain" description="DinB-like" evidence="1">
    <location>
        <begin position="31"/>
        <end position="165"/>
    </location>
</feature>